<proteinExistence type="predicted"/>
<comment type="caution">
    <text evidence="2">The sequence shown here is derived from an EMBL/GenBank/DDBJ whole genome shotgun (WGS) entry which is preliminary data.</text>
</comment>
<keyword evidence="3" id="KW-1185">Reference proteome</keyword>
<dbReference type="EMBL" id="LNIX01000010">
    <property type="protein sequence ID" value="OXA49150.1"/>
    <property type="molecule type" value="Genomic_DNA"/>
</dbReference>
<evidence type="ECO:0000259" key="1">
    <source>
        <dbReference type="Pfam" id="PF06974"/>
    </source>
</evidence>
<sequence length="287" mass="33065">MRKRSAFLTCLYLPLWLLVPPLFLAWLPFHLYRCFVQIVAWLFRRDLTTILTPSDARFSYDRIYSSPITSMVSTLEVEGDVDPNHIRNTWRTQVLEAKVGNRLLYPELGWTIKTFMGHPFWAKSRIVEDRVRFIPEGETKGNYTAPIGELDPLKRLLRTQEALTEMKKSTFPLTRAILFYTLASVPRRVLQEINKRQFGYQRIFIGNLAGPLEKPNFCGYLAKDVFNMTGFYVGYAGLGVVLITLGDSLRLGVFASKNLLPRAGQAEEITRAFVRELDDLQYANQLE</sequence>
<protein>
    <recommendedName>
        <fullName evidence="1">O-acyltransferase WSD1 C-terminal domain-containing protein</fullName>
    </recommendedName>
</protein>
<organism evidence="2 3">
    <name type="scientific">Folsomia candida</name>
    <name type="common">Springtail</name>
    <dbReference type="NCBI Taxonomy" id="158441"/>
    <lineage>
        <taxon>Eukaryota</taxon>
        <taxon>Metazoa</taxon>
        <taxon>Ecdysozoa</taxon>
        <taxon>Arthropoda</taxon>
        <taxon>Hexapoda</taxon>
        <taxon>Collembola</taxon>
        <taxon>Entomobryomorpha</taxon>
        <taxon>Isotomoidea</taxon>
        <taxon>Isotomidae</taxon>
        <taxon>Proisotominae</taxon>
        <taxon>Folsomia</taxon>
    </lineage>
</organism>
<dbReference type="Proteomes" id="UP000198287">
    <property type="component" value="Unassembled WGS sequence"/>
</dbReference>
<feature type="domain" description="O-acyltransferase WSD1 C-terminal" evidence="1">
    <location>
        <begin position="146"/>
        <end position="280"/>
    </location>
</feature>
<gene>
    <name evidence="2" type="ORF">Fcan01_15416</name>
</gene>
<dbReference type="InterPro" id="IPR009721">
    <property type="entry name" value="O-acyltransferase_WSD1_C"/>
</dbReference>
<reference evidence="2 3" key="1">
    <citation type="submission" date="2015-12" db="EMBL/GenBank/DDBJ databases">
        <title>The genome of Folsomia candida.</title>
        <authorList>
            <person name="Faddeeva A."/>
            <person name="Derks M.F."/>
            <person name="Anvar Y."/>
            <person name="Smit S."/>
            <person name="Van Straalen N."/>
            <person name="Roelofs D."/>
        </authorList>
    </citation>
    <scope>NUCLEOTIDE SEQUENCE [LARGE SCALE GENOMIC DNA]</scope>
    <source>
        <strain evidence="2 3">VU population</strain>
        <tissue evidence="2">Whole body</tissue>
    </source>
</reference>
<evidence type="ECO:0000313" key="3">
    <source>
        <dbReference type="Proteomes" id="UP000198287"/>
    </source>
</evidence>
<name>A0A226DVP0_FOLCA</name>
<dbReference type="OrthoDB" id="619536at2759"/>
<evidence type="ECO:0000313" key="2">
    <source>
        <dbReference type="EMBL" id="OXA49150.1"/>
    </source>
</evidence>
<accession>A0A226DVP0</accession>
<dbReference type="AlphaFoldDB" id="A0A226DVP0"/>
<dbReference type="Pfam" id="PF06974">
    <property type="entry name" value="WS_DGAT_C"/>
    <property type="match status" value="1"/>
</dbReference>